<feature type="domain" description="Acyltransferase C-terminal" evidence="6">
    <location>
        <begin position="98"/>
        <end position="138"/>
    </location>
</feature>
<keyword evidence="8" id="KW-1185">Reference proteome</keyword>
<name>A0A8E0S000_9TREM</name>
<dbReference type="GO" id="GO:0016746">
    <property type="term" value="F:acyltransferase activity"/>
    <property type="evidence" value="ECO:0007669"/>
    <property type="project" value="UniProtKB-KW"/>
</dbReference>
<dbReference type="Pfam" id="PF16076">
    <property type="entry name" value="Acyltransf_C"/>
    <property type="match status" value="1"/>
</dbReference>
<evidence type="ECO:0000256" key="2">
    <source>
        <dbReference type="ARBA" id="ARBA00022679"/>
    </source>
</evidence>
<dbReference type="Proteomes" id="UP000728185">
    <property type="component" value="Unassembled WGS sequence"/>
</dbReference>
<dbReference type="GO" id="GO:0005783">
    <property type="term" value="C:endoplasmic reticulum"/>
    <property type="evidence" value="ECO:0007669"/>
    <property type="project" value="TreeGrafter"/>
</dbReference>
<dbReference type="OrthoDB" id="189226at2759"/>
<reference evidence="7" key="1">
    <citation type="submission" date="2019-05" db="EMBL/GenBank/DDBJ databases">
        <title>Annotation for the trematode Fasciolopsis buski.</title>
        <authorList>
            <person name="Choi Y.-J."/>
        </authorList>
    </citation>
    <scope>NUCLEOTIDE SEQUENCE</scope>
    <source>
        <strain evidence="7">HT</strain>
        <tissue evidence="7">Whole worm</tissue>
    </source>
</reference>
<keyword evidence="5" id="KW-0472">Membrane</keyword>
<keyword evidence="5" id="KW-1133">Transmembrane helix</keyword>
<feature type="transmembrane region" description="Helical" evidence="5">
    <location>
        <begin position="212"/>
        <end position="231"/>
    </location>
</feature>
<dbReference type="GO" id="GO:0005739">
    <property type="term" value="C:mitochondrion"/>
    <property type="evidence" value="ECO:0007669"/>
    <property type="project" value="TreeGrafter"/>
</dbReference>
<dbReference type="InterPro" id="IPR032098">
    <property type="entry name" value="Acyltransf_C"/>
</dbReference>
<dbReference type="PANTHER" id="PTHR10983">
    <property type="entry name" value="1-ACYLGLYCEROL-3-PHOSPHATE ACYLTRANSFERASE-RELATED"/>
    <property type="match status" value="1"/>
</dbReference>
<evidence type="ECO:0000313" key="8">
    <source>
        <dbReference type="Proteomes" id="UP000728185"/>
    </source>
</evidence>
<feature type="compositionally biased region" description="Basic and acidic residues" evidence="4">
    <location>
        <begin position="173"/>
        <end position="182"/>
    </location>
</feature>
<dbReference type="EMBL" id="LUCM01002810">
    <property type="protein sequence ID" value="KAA0196815.1"/>
    <property type="molecule type" value="Genomic_DNA"/>
</dbReference>
<protein>
    <submittedName>
        <fullName evidence="7">1-acyl-sn-glycerol-3-phosphate acyltransferase epsilon</fullName>
    </submittedName>
</protein>
<proteinExistence type="inferred from homology"/>
<evidence type="ECO:0000259" key="6">
    <source>
        <dbReference type="Pfam" id="PF16076"/>
    </source>
</evidence>
<feature type="transmembrane region" description="Helical" evidence="5">
    <location>
        <begin position="237"/>
        <end position="258"/>
    </location>
</feature>
<gene>
    <name evidence="7" type="ORF">FBUS_05594</name>
</gene>
<keyword evidence="5" id="KW-0812">Transmembrane</keyword>
<evidence type="ECO:0000256" key="4">
    <source>
        <dbReference type="SAM" id="MobiDB-lite"/>
    </source>
</evidence>
<dbReference type="CDD" id="cd07990">
    <property type="entry name" value="LPLAT_LCLAT1-like"/>
    <property type="match status" value="1"/>
</dbReference>
<evidence type="ECO:0000256" key="5">
    <source>
        <dbReference type="SAM" id="Phobius"/>
    </source>
</evidence>
<sequence>MILPSILWQPWVVIYPEGRRYNPELKNIIKESQEFAMKNDMKPYIHVLTPRTRGFRLLATEMRDYLDAVYDTTVVYAEDNGRPLDGRIRVPQMTSWFGRRHTLHMVINRIPMSQIPEESQEVRSWLMERFRLKDEFLERVQSRFYEPSERVEYTPAQHNTESNGPKQPISIGKNHDGIDPGNHWKSDEPVEQIIAQLLSPQCPPRFVQLKPLGLTQLIPSMLVFFGVTFYWLFGFGWYGPLTFLGVAIFGTLAGELYVHYAV</sequence>
<dbReference type="GO" id="GO:0036149">
    <property type="term" value="P:phosphatidylinositol acyl-chain remodeling"/>
    <property type="evidence" value="ECO:0007669"/>
    <property type="project" value="TreeGrafter"/>
</dbReference>
<evidence type="ECO:0000256" key="3">
    <source>
        <dbReference type="ARBA" id="ARBA00023315"/>
    </source>
</evidence>
<feature type="region of interest" description="Disordered" evidence="4">
    <location>
        <begin position="154"/>
        <end position="182"/>
    </location>
</feature>
<comment type="similarity">
    <text evidence="1">Belongs to the 1-acyl-sn-glycerol-3-phosphate acyltransferase family.</text>
</comment>
<comment type="caution">
    <text evidence="7">The sequence shown here is derived from an EMBL/GenBank/DDBJ whole genome shotgun (WGS) entry which is preliminary data.</text>
</comment>
<organism evidence="7 8">
    <name type="scientific">Fasciolopsis buskii</name>
    <dbReference type="NCBI Taxonomy" id="27845"/>
    <lineage>
        <taxon>Eukaryota</taxon>
        <taxon>Metazoa</taxon>
        <taxon>Spiralia</taxon>
        <taxon>Lophotrochozoa</taxon>
        <taxon>Platyhelminthes</taxon>
        <taxon>Trematoda</taxon>
        <taxon>Digenea</taxon>
        <taxon>Plagiorchiida</taxon>
        <taxon>Echinostomata</taxon>
        <taxon>Echinostomatoidea</taxon>
        <taxon>Fasciolidae</taxon>
        <taxon>Fasciolopsis</taxon>
    </lineage>
</organism>
<dbReference type="PANTHER" id="PTHR10983:SF73">
    <property type="entry name" value="1-ACYL-SN-GLYCEROL-3-PHOSPHATE ACYLTRANSFERASE EPSILON"/>
    <property type="match status" value="1"/>
</dbReference>
<dbReference type="AlphaFoldDB" id="A0A8E0S000"/>
<evidence type="ECO:0000313" key="7">
    <source>
        <dbReference type="EMBL" id="KAA0196815.1"/>
    </source>
</evidence>
<accession>A0A8E0S000</accession>
<keyword evidence="2" id="KW-0808">Transferase</keyword>
<evidence type="ECO:0000256" key="1">
    <source>
        <dbReference type="ARBA" id="ARBA00008655"/>
    </source>
</evidence>
<feature type="compositionally biased region" description="Polar residues" evidence="4">
    <location>
        <begin position="156"/>
        <end position="165"/>
    </location>
</feature>
<keyword evidence="3 7" id="KW-0012">Acyltransferase</keyword>